<organism evidence="3 4">
    <name type="scientific">Penaeus vannamei</name>
    <name type="common">Whiteleg shrimp</name>
    <name type="synonym">Litopenaeus vannamei</name>
    <dbReference type="NCBI Taxonomy" id="6689"/>
    <lineage>
        <taxon>Eukaryota</taxon>
        <taxon>Metazoa</taxon>
        <taxon>Ecdysozoa</taxon>
        <taxon>Arthropoda</taxon>
        <taxon>Crustacea</taxon>
        <taxon>Multicrustacea</taxon>
        <taxon>Malacostraca</taxon>
        <taxon>Eumalacostraca</taxon>
        <taxon>Eucarida</taxon>
        <taxon>Decapoda</taxon>
        <taxon>Dendrobranchiata</taxon>
        <taxon>Penaeoidea</taxon>
        <taxon>Penaeidae</taxon>
        <taxon>Penaeus</taxon>
    </lineage>
</organism>
<feature type="compositionally biased region" description="Low complexity" evidence="1">
    <location>
        <begin position="161"/>
        <end position="174"/>
    </location>
</feature>
<evidence type="ECO:0000313" key="4">
    <source>
        <dbReference type="Proteomes" id="UP000283509"/>
    </source>
</evidence>
<sequence length="239" mass="26108">MIEGPSERHIQAGSVLSITCLVLHPLQQAPAHVLWFHGTENIDYDSPRGGVSIQTEKFPRKTRSQVMINNVRDTDSGEYSCSPSDLPPFVITVHVQHGQHHAAVQQGGLSGAPVTNPVTHFLLLLLILMFSRARRGREGEKDEREGGTAGEEGRGRSCLKLPSSQPLQTPTSPSKHVTYSPPPSSQPLQTLTYLPPPPQPLQTCNLPFPSSPTLQTCTYLPPPPQPFQTCNLPFPSSNM</sequence>
<dbReference type="InterPro" id="IPR003599">
    <property type="entry name" value="Ig_sub"/>
</dbReference>
<feature type="compositionally biased region" description="Basic and acidic residues" evidence="1">
    <location>
        <begin position="136"/>
        <end position="155"/>
    </location>
</feature>
<accession>A0A423T1W8</accession>
<dbReference type="Proteomes" id="UP000283509">
    <property type="component" value="Unassembled WGS sequence"/>
</dbReference>
<evidence type="ECO:0000259" key="2">
    <source>
        <dbReference type="PROSITE" id="PS50835"/>
    </source>
</evidence>
<dbReference type="GO" id="GO:0032589">
    <property type="term" value="C:neuron projection membrane"/>
    <property type="evidence" value="ECO:0007669"/>
    <property type="project" value="TreeGrafter"/>
</dbReference>
<dbReference type="InterPro" id="IPR013783">
    <property type="entry name" value="Ig-like_fold"/>
</dbReference>
<dbReference type="Gene3D" id="2.60.40.10">
    <property type="entry name" value="Immunoglobulins"/>
    <property type="match status" value="1"/>
</dbReference>
<comment type="caution">
    <text evidence="3">The sequence shown here is derived from an EMBL/GenBank/DDBJ whole genome shotgun (WGS) entry which is preliminary data.</text>
</comment>
<dbReference type="SUPFAM" id="SSF48726">
    <property type="entry name" value="Immunoglobulin"/>
    <property type="match status" value="1"/>
</dbReference>
<dbReference type="PANTHER" id="PTHR23279">
    <property type="entry name" value="DEFECTIVE PROBOSCIS EXTENSION RESPONSE DPR -RELATED"/>
    <property type="match status" value="1"/>
</dbReference>
<dbReference type="InterPro" id="IPR007110">
    <property type="entry name" value="Ig-like_dom"/>
</dbReference>
<feature type="region of interest" description="Disordered" evidence="1">
    <location>
        <begin position="135"/>
        <end position="203"/>
    </location>
</feature>
<dbReference type="InterPro" id="IPR013151">
    <property type="entry name" value="Immunoglobulin_dom"/>
</dbReference>
<proteinExistence type="predicted"/>
<feature type="domain" description="Ig-like" evidence="2">
    <location>
        <begin position="1"/>
        <end position="81"/>
    </location>
</feature>
<protein>
    <submittedName>
        <fullName evidence="3">Putative matrix-remodeling-associated protein 5-like</fullName>
    </submittedName>
</protein>
<dbReference type="Pfam" id="PF00047">
    <property type="entry name" value="ig"/>
    <property type="match status" value="1"/>
</dbReference>
<evidence type="ECO:0000313" key="3">
    <source>
        <dbReference type="EMBL" id="ROT70411.1"/>
    </source>
</evidence>
<dbReference type="GO" id="GO:0050808">
    <property type="term" value="P:synapse organization"/>
    <property type="evidence" value="ECO:0007669"/>
    <property type="project" value="TreeGrafter"/>
</dbReference>
<dbReference type="SMART" id="SM00409">
    <property type="entry name" value="IG"/>
    <property type="match status" value="1"/>
</dbReference>
<reference evidence="3 4" key="1">
    <citation type="submission" date="2018-04" db="EMBL/GenBank/DDBJ databases">
        <authorList>
            <person name="Zhang X."/>
            <person name="Yuan J."/>
            <person name="Li F."/>
            <person name="Xiang J."/>
        </authorList>
    </citation>
    <scope>NUCLEOTIDE SEQUENCE [LARGE SCALE GENOMIC DNA]</scope>
    <source>
        <tissue evidence="3">Muscle</tissue>
    </source>
</reference>
<dbReference type="AlphaFoldDB" id="A0A423T1W8"/>
<reference evidence="3 4" key="2">
    <citation type="submission" date="2019-01" db="EMBL/GenBank/DDBJ databases">
        <title>The decoding of complex shrimp genome reveals the adaptation for benthos swimmer, frequently molting mechanism and breeding impact on genome.</title>
        <authorList>
            <person name="Sun Y."/>
            <person name="Gao Y."/>
            <person name="Yu Y."/>
        </authorList>
    </citation>
    <scope>NUCLEOTIDE SEQUENCE [LARGE SCALE GENOMIC DNA]</scope>
    <source>
        <tissue evidence="3">Muscle</tissue>
    </source>
</reference>
<dbReference type="InterPro" id="IPR037448">
    <property type="entry name" value="Zig-8"/>
</dbReference>
<dbReference type="OrthoDB" id="6366160at2759"/>
<dbReference type="PROSITE" id="PS50835">
    <property type="entry name" value="IG_LIKE"/>
    <property type="match status" value="1"/>
</dbReference>
<dbReference type="PANTHER" id="PTHR23279:SF36">
    <property type="entry name" value="DEFECTIVE PROBOSCIS EXTENSION RESPONSE 9, ISOFORM A"/>
    <property type="match status" value="1"/>
</dbReference>
<dbReference type="EMBL" id="QCYY01002430">
    <property type="protein sequence ID" value="ROT70411.1"/>
    <property type="molecule type" value="Genomic_DNA"/>
</dbReference>
<name>A0A423T1W8_PENVA</name>
<dbReference type="InterPro" id="IPR036179">
    <property type="entry name" value="Ig-like_dom_sf"/>
</dbReference>
<evidence type="ECO:0000256" key="1">
    <source>
        <dbReference type="SAM" id="MobiDB-lite"/>
    </source>
</evidence>
<keyword evidence="4" id="KW-1185">Reference proteome</keyword>
<gene>
    <name evidence="3" type="ORF">C7M84_011294</name>
</gene>